<feature type="domain" description="Lipoyl-binding" evidence="5">
    <location>
        <begin position="23"/>
        <end position="105"/>
    </location>
</feature>
<dbReference type="CDD" id="cd06848">
    <property type="entry name" value="GCS_H"/>
    <property type="match status" value="1"/>
</dbReference>
<sequence>MSLIPEDLKYSKTHEWVRVENGIAVIGITDHAQSELGDVVYLSLPEVGRILKYDEPFGEVESVKAVSELYSPVSGEVVEVNTAIIDSTEVINEDPFGRGWLIKVEMSDPSELDRLMDASAYAKYCEES</sequence>
<dbReference type="Proteomes" id="UP000014227">
    <property type="component" value="Chromosome I"/>
</dbReference>
<dbReference type="FunCoup" id="S0ESM5">
    <property type="interactions" value="406"/>
</dbReference>
<dbReference type="InterPro" id="IPR017453">
    <property type="entry name" value="GCV_H_sub"/>
</dbReference>
<comment type="similarity">
    <text evidence="1 3">Belongs to the GcvH family.</text>
</comment>
<dbReference type="KEGG" id="ccz:CCALI_00424"/>
<keyword evidence="2 3" id="KW-0450">Lipoyl</keyword>
<evidence type="ECO:0000256" key="3">
    <source>
        <dbReference type="HAMAP-Rule" id="MF_00272"/>
    </source>
</evidence>
<evidence type="ECO:0000256" key="2">
    <source>
        <dbReference type="ARBA" id="ARBA00022823"/>
    </source>
</evidence>
<reference evidence="7" key="1">
    <citation type="submission" date="2013-03" db="EMBL/GenBank/DDBJ databases">
        <title>Genome sequence of Chthonomonas calidirosea, the first sequenced genome from the Armatimonadetes phylum (formally candidate division OP10).</title>
        <authorList>
            <person name="Lee K.C.Y."/>
            <person name="Morgan X.C."/>
            <person name="Dunfield P.F."/>
            <person name="Tamas I."/>
            <person name="Houghton K.M."/>
            <person name="Vyssotski M."/>
            <person name="Ryan J.L.J."/>
            <person name="Lagutin K."/>
            <person name="McDonald I.R."/>
            <person name="Stott M.B."/>
        </authorList>
    </citation>
    <scope>NUCLEOTIDE SEQUENCE [LARGE SCALE GENOMIC DNA]</scope>
    <source>
        <strain evidence="7">DSM 23976 / ICMP 18418 / T49</strain>
    </source>
</reference>
<dbReference type="InterPro" id="IPR011053">
    <property type="entry name" value="Single_hybrid_motif"/>
</dbReference>
<dbReference type="InterPro" id="IPR033753">
    <property type="entry name" value="GCV_H/Fam206"/>
</dbReference>
<dbReference type="InterPro" id="IPR003016">
    <property type="entry name" value="2-oxoA_DH_lipoyl-BS"/>
</dbReference>
<keyword evidence="7" id="KW-1185">Reference proteome</keyword>
<dbReference type="PATRIC" id="fig|1303518.3.peg.431"/>
<dbReference type="GO" id="GO:0005960">
    <property type="term" value="C:glycine cleavage complex"/>
    <property type="evidence" value="ECO:0007669"/>
    <property type="project" value="InterPro"/>
</dbReference>
<dbReference type="PANTHER" id="PTHR11715">
    <property type="entry name" value="GLYCINE CLEAVAGE SYSTEM H PROTEIN"/>
    <property type="match status" value="1"/>
</dbReference>
<evidence type="ECO:0000259" key="5">
    <source>
        <dbReference type="PROSITE" id="PS50968"/>
    </source>
</evidence>
<dbReference type="HOGENOM" id="CLU_097408_2_0_0"/>
<name>S0ESM5_CHTCT</name>
<protein>
    <recommendedName>
        <fullName evidence="3">Glycine cleavage system H protein</fullName>
    </recommendedName>
</protein>
<evidence type="ECO:0000313" key="6">
    <source>
        <dbReference type="EMBL" id="CCW34259.1"/>
    </source>
</evidence>
<dbReference type="GO" id="GO:0009249">
    <property type="term" value="P:protein lipoylation"/>
    <property type="evidence" value="ECO:0007669"/>
    <property type="project" value="TreeGrafter"/>
</dbReference>
<dbReference type="RefSeq" id="WP_016481821.1">
    <property type="nucleotide sequence ID" value="NC_021487.1"/>
</dbReference>
<dbReference type="HAMAP" id="MF_00272">
    <property type="entry name" value="GcvH"/>
    <property type="match status" value="1"/>
</dbReference>
<dbReference type="PANTHER" id="PTHR11715:SF3">
    <property type="entry name" value="GLYCINE CLEAVAGE SYSTEM H PROTEIN-RELATED"/>
    <property type="match status" value="1"/>
</dbReference>
<dbReference type="SUPFAM" id="SSF51230">
    <property type="entry name" value="Single hybrid motif"/>
    <property type="match status" value="1"/>
</dbReference>
<dbReference type="NCBIfam" id="NF002270">
    <property type="entry name" value="PRK01202.1"/>
    <property type="match status" value="1"/>
</dbReference>
<evidence type="ECO:0000256" key="1">
    <source>
        <dbReference type="ARBA" id="ARBA00009249"/>
    </source>
</evidence>
<dbReference type="OrthoDB" id="9796712at2"/>
<proteinExistence type="inferred from homology"/>
<dbReference type="STRING" id="454171.CP488_00732"/>
<dbReference type="InterPro" id="IPR002930">
    <property type="entry name" value="GCV_H"/>
</dbReference>
<gene>
    <name evidence="3" type="primary">gcvH</name>
    <name evidence="6" type="ORF">CCALI_00424</name>
</gene>
<feature type="modified residue" description="N6-lipoyllysine" evidence="3 4">
    <location>
        <position position="64"/>
    </location>
</feature>
<dbReference type="GO" id="GO:0019464">
    <property type="term" value="P:glycine decarboxylation via glycine cleavage system"/>
    <property type="evidence" value="ECO:0007669"/>
    <property type="project" value="UniProtKB-UniRule"/>
</dbReference>
<dbReference type="Gene3D" id="2.40.50.100">
    <property type="match status" value="1"/>
</dbReference>
<dbReference type="AlphaFoldDB" id="S0ESM5"/>
<dbReference type="PROSITE" id="PS50968">
    <property type="entry name" value="BIOTINYL_LIPOYL"/>
    <property type="match status" value="1"/>
</dbReference>
<dbReference type="Pfam" id="PF01597">
    <property type="entry name" value="GCV_H"/>
    <property type="match status" value="1"/>
</dbReference>
<dbReference type="PROSITE" id="PS00189">
    <property type="entry name" value="LIPOYL"/>
    <property type="match status" value="1"/>
</dbReference>
<evidence type="ECO:0000313" key="7">
    <source>
        <dbReference type="Proteomes" id="UP000014227"/>
    </source>
</evidence>
<dbReference type="NCBIfam" id="TIGR00527">
    <property type="entry name" value="gcvH"/>
    <property type="match status" value="1"/>
</dbReference>
<dbReference type="InParanoid" id="S0ESM5"/>
<dbReference type="EMBL" id="HF951689">
    <property type="protein sequence ID" value="CCW34259.1"/>
    <property type="molecule type" value="Genomic_DNA"/>
</dbReference>
<comment type="subunit">
    <text evidence="3">The glycine cleavage system is composed of four proteins: P, T, L and H.</text>
</comment>
<comment type="function">
    <text evidence="3">The glycine cleavage system catalyzes the degradation of glycine. The H protein shuttles the methylamine group of glycine from the P protein to the T protein.</text>
</comment>
<dbReference type="GO" id="GO:0005829">
    <property type="term" value="C:cytosol"/>
    <property type="evidence" value="ECO:0007669"/>
    <property type="project" value="TreeGrafter"/>
</dbReference>
<comment type="cofactor">
    <cofactor evidence="3">
        <name>(R)-lipoate</name>
        <dbReference type="ChEBI" id="CHEBI:83088"/>
    </cofactor>
    <text evidence="3">Binds 1 lipoyl cofactor covalently.</text>
</comment>
<evidence type="ECO:0000256" key="4">
    <source>
        <dbReference type="PIRSR" id="PIRSR617453-50"/>
    </source>
</evidence>
<organism evidence="6 7">
    <name type="scientific">Chthonomonas calidirosea (strain DSM 23976 / ICMP 18418 / T49)</name>
    <dbReference type="NCBI Taxonomy" id="1303518"/>
    <lineage>
        <taxon>Bacteria</taxon>
        <taxon>Bacillati</taxon>
        <taxon>Armatimonadota</taxon>
        <taxon>Chthonomonadia</taxon>
        <taxon>Chthonomonadales</taxon>
        <taxon>Chthonomonadaceae</taxon>
        <taxon>Chthonomonas</taxon>
    </lineage>
</organism>
<accession>S0ESM5</accession>
<dbReference type="InterPro" id="IPR000089">
    <property type="entry name" value="Biotin_lipoyl"/>
</dbReference>
<dbReference type="eggNOG" id="COG0509">
    <property type="taxonomic scope" value="Bacteria"/>
</dbReference>